<reference evidence="2 3" key="1">
    <citation type="submission" date="2019-02" db="EMBL/GenBank/DDBJ databases">
        <title>Deep-cultivation of Planctomycetes and their phenomic and genomic characterization uncovers novel biology.</title>
        <authorList>
            <person name="Wiegand S."/>
            <person name="Jogler M."/>
            <person name="Boedeker C."/>
            <person name="Pinto D."/>
            <person name="Vollmers J."/>
            <person name="Rivas-Marin E."/>
            <person name="Kohn T."/>
            <person name="Peeters S.H."/>
            <person name="Heuer A."/>
            <person name="Rast P."/>
            <person name="Oberbeckmann S."/>
            <person name="Bunk B."/>
            <person name="Jeske O."/>
            <person name="Meyerdierks A."/>
            <person name="Storesund J.E."/>
            <person name="Kallscheuer N."/>
            <person name="Luecker S."/>
            <person name="Lage O.M."/>
            <person name="Pohl T."/>
            <person name="Merkel B.J."/>
            <person name="Hornburger P."/>
            <person name="Mueller R.-W."/>
            <person name="Bruemmer F."/>
            <person name="Labrenz M."/>
            <person name="Spormann A.M."/>
            <person name="Op Den Camp H."/>
            <person name="Overmann J."/>
            <person name="Amann R."/>
            <person name="Jetten M.S.M."/>
            <person name="Mascher T."/>
            <person name="Medema M.H."/>
            <person name="Devos D.P."/>
            <person name="Kaster A.-K."/>
            <person name="Ovreas L."/>
            <person name="Rohde M."/>
            <person name="Galperin M.Y."/>
            <person name="Jogler C."/>
        </authorList>
    </citation>
    <scope>NUCLEOTIDE SEQUENCE [LARGE SCALE GENOMIC DNA]</scope>
    <source>
        <strain evidence="2 3">Enr8</strain>
    </source>
</reference>
<keyword evidence="3" id="KW-1185">Reference proteome</keyword>
<dbReference type="InterPro" id="IPR011453">
    <property type="entry name" value="DUF1559"/>
</dbReference>
<name>A0A5C5VJR5_9BACT</name>
<feature type="domain" description="DUF1559" evidence="1">
    <location>
        <begin position="31"/>
        <end position="52"/>
    </location>
</feature>
<dbReference type="PANTHER" id="PTHR30093:SF2">
    <property type="entry name" value="TYPE II SECRETION SYSTEM PROTEIN H"/>
    <property type="match status" value="1"/>
</dbReference>
<dbReference type="Proteomes" id="UP000318878">
    <property type="component" value="Unassembled WGS sequence"/>
</dbReference>
<dbReference type="NCBIfam" id="TIGR02532">
    <property type="entry name" value="IV_pilin_GFxxxE"/>
    <property type="match status" value="1"/>
</dbReference>
<dbReference type="RefSeq" id="WP_146429068.1">
    <property type="nucleotide sequence ID" value="NZ_SJPF01000001.1"/>
</dbReference>
<gene>
    <name evidence="2" type="ORF">Enr8_05380</name>
</gene>
<organism evidence="2 3">
    <name type="scientific">Blastopirellula retiformator</name>
    <dbReference type="NCBI Taxonomy" id="2527970"/>
    <lineage>
        <taxon>Bacteria</taxon>
        <taxon>Pseudomonadati</taxon>
        <taxon>Planctomycetota</taxon>
        <taxon>Planctomycetia</taxon>
        <taxon>Pirellulales</taxon>
        <taxon>Pirellulaceae</taxon>
        <taxon>Blastopirellula</taxon>
    </lineage>
</organism>
<dbReference type="InterPro" id="IPR045584">
    <property type="entry name" value="Pilin-like"/>
</dbReference>
<dbReference type="SUPFAM" id="SSF54523">
    <property type="entry name" value="Pili subunits"/>
    <property type="match status" value="1"/>
</dbReference>
<protein>
    <submittedName>
        <fullName evidence="2">Putative major pilin subunit</fullName>
    </submittedName>
</protein>
<evidence type="ECO:0000313" key="3">
    <source>
        <dbReference type="Proteomes" id="UP000318878"/>
    </source>
</evidence>
<dbReference type="OrthoDB" id="254023at2"/>
<dbReference type="AlphaFoldDB" id="A0A5C5VJR5"/>
<dbReference type="Pfam" id="PF07963">
    <property type="entry name" value="N_methyl"/>
    <property type="match status" value="1"/>
</dbReference>
<dbReference type="PROSITE" id="PS00409">
    <property type="entry name" value="PROKAR_NTER_METHYL"/>
    <property type="match status" value="1"/>
</dbReference>
<dbReference type="InterPro" id="IPR012902">
    <property type="entry name" value="N_methyl_site"/>
</dbReference>
<accession>A0A5C5VJR5</accession>
<sequence>MKKRGFTLIELLVVVAIIGILAALLLPALSRAREAARNAQCKNNLRQFGIAFSAQADRGRTKKLVSGAYDWGRDGCPDTTGWVADVVNSGSGSPADQMCPTSPLRALEKLNDLLGDGKSSNITSDVTQGNTTFFSGACSAFTGAVPYQVVAHPYADPTSRGRTIQQYVLEEFIKAGVNTNYAQSWFAARERLRVTNNDGVIAFDADASSAKTTFGDKAGAYQGLTLRVVEASPIPSSAIPLLGDAAPGDSNEAIMKSDVDSDLGLVTGARLAESFNDGPAYFDTTNGRIRLIEKETGLLNLFTDTDPSTSLPIFANDFVPNLDTASADVSNTTMGGSDSLMWLQDTRDWFAWHAGGGKPSCNILMADASVIEVNDLDVDGFLNPGFPVDTMAVTKSVDERKSTIGFTTSTVEFDPGSCYNGPSIDSQAISKGKFE</sequence>
<evidence type="ECO:0000259" key="1">
    <source>
        <dbReference type="Pfam" id="PF07596"/>
    </source>
</evidence>
<dbReference type="EMBL" id="SJPF01000001">
    <property type="protein sequence ID" value="TWT38844.1"/>
    <property type="molecule type" value="Genomic_DNA"/>
</dbReference>
<dbReference type="Gene3D" id="3.30.700.10">
    <property type="entry name" value="Glycoprotein, Type 4 Pilin"/>
    <property type="match status" value="1"/>
</dbReference>
<comment type="caution">
    <text evidence="2">The sequence shown here is derived from an EMBL/GenBank/DDBJ whole genome shotgun (WGS) entry which is preliminary data.</text>
</comment>
<dbReference type="Pfam" id="PF07596">
    <property type="entry name" value="SBP_bac_10"/>
    <property type="match status" value="1"/>
</dbReference>
<dbReference type="PANTHER" id="PTHR30093">
    <property type="entry name" value="GENERAL SECRETION PATHWAY PROTEIN G"/>
    <property type="match status" value="1"/>
</dbReference>
<proteinExistence type="predicted"/>
<evidence type="ECO:0000313" key="2">
    <source>
        <dbReference type="EMBL" id="TWT38844.1"/>
    </source>
</evidence>